<organism evidence="5 6">
    <name type="scientific">Salinibacterium amurskyense</name>
    <dbReference type="NCBI Taxonomy" id="205941"/>
    <lineage>
        <taxon>Bacteria</taxon>
        <taxon>Bacillati</taxon>
        <taxon>Actinomycetota</taxon>
        <taxon>Actinomycetes</taxon>
        <taxon>Micrococcales</taxon>
        <taxon>Microbacteriaceae</taxon>
        <taxon>Salinibacterium</taxon>
    </lineage>
</organism>
<comment type="similarity">
    <text evidence="1">Belongs to the carbohydrate kinase PfkB family.</text>
</comment>
<dbReference type="Proteomes" id="UP000231742">
    <property type="component" value="Unassembled WGS sequence"/>
</dbReference>
<evidence type="ECO:0000256" key="1">
    <source>
        <dbReference type="ARBA" id="ARBA00010688"/>
    </source>
</evidence>
<dbReference type="Pfam" id="PF00294">
    <property type="entry name" value="PfkB"/>
    <property type="match status" value="1"/>
</dbReference>
<dbReference type="AlphaFoldDB" id="A0A2M9D6K4"/>
<dbReference type="EMBL" id="PGFH01000001">
    <property type="protein sequence ID" value="PJJ81349.1"/>
    <property type="molecule type" value="Genomic_DNA"/>
</dbReference>
<protein>
    <submittedName>
        <fullName evidence="5">Sugar/nucleoside kinase (Ribokinase family)</fullName>
    </submittedName>
</protein>
<name>A0A2M9D6K4_9MICO</name>
<evidence type="ECO:0000313" key="6">
    <source>
        <dbReference type="Proteomes" id="UP000231742"/>
    </source>
</evidence>
<sequence>MLGIIGDLVEDVVVWLAEPLRHGTDTAAEIFHTRGGSGANVASFAGRLGPTRFIGCVGNDHLGTLLVEGLEAEGVDVRVQRKHVTGTVIILIDQDGERSMVPNRAAATMLDEVPDAWLDGLELLHVSAYSFNGAPVGETVIDVIRRAKKRGILVSIDVSSTGMLAQYGIDRFLDLMADLSPDFLIGNASEMECLGVVVDGLPGAVAARLAKTIIVTKAGADPTLVHEPGQAPLTVAVPPVPEVRDLTGAGDAFAAGFLTSYLASRDLQKACVGGHASAALVLASPGASSGAASK</sequence>
<dbReference type="InterPro" id="IPR052700">
    <property type="entry name" value="Carb_kinase_PfkB-like"/>
</dbReference>
<evidence type="ECO:0000313" key="5">
    <source>
        <dbReference type="EMBL" id="PJJ81349.1"/>
    </source>
</evidence>
<feature type="domain" description="Carbohydrate kinase PfkB" evidence="4">
    <location>
        <begin position="24"/>
        <end position="290"/>
    </location>
</feature>
<dbReference type="InterPro" id="IPR029056">
    <property type="entry name" value="Ribokinase-like"/>
</dbReference>
<dbReference type="SUPFAM" id="SSF53613">
    <property type="entry name" value="Ribokinase-like"/>
    <property type="match status" value="1"/>
</dbReference>
<reference evidence="5 6" key="1">
    <citation type="submission" date="2017-11" db="EMBL/GenBank/DDBJ databases">
        <title>Genomic Encyclopedia of Archaeal and Bacterial Type Strains, Phase II (KMG-II): From Individual Species to Whole Genera.</title>
        <authorList>
            <person name="Goeker M."/>
        </authorList>
    </citation>
    <scope>NUCLEOTIDE SEQUENCE [LARGE SCALE GENOMIC DNA]</scope>
    <source>
        <strain evidence="5 6">DSM 16400</strain>
    </source>
</reference>
<dbReference type="GO" id="GO:0016301">
    <property type="term" value="F:kinase activity"/>
    <property type="evidence" value="ECO:0007669"/>
    <property type="project" value="UniProtKB-KW"/>
</dbReference>
<dbReference type="PANTHER" id="PTHR43320">
    <property type="entry name" value="SUGAR KINASE"/>
    <property type="match status" value="1"/>
</dbReference>
<keyword evidence="6" id="KW-1185">Reference proteome</keyword>
<gene>
    <name evidence="5" type="ORF">CLV85_0522</name>
</gene>
<comment type="caution">
    <text evidence="5">The sequence shown here is derived from an EMBL/GenBank/DDBJ whole genome shotgun (WGS) entry which is preliminary data.</text>
</comment>
<keyword evidence="3 5" id="KW-0418">Kinase</keyword>
<evidence type="ECO:0000256" key="3">
    <source>
        <dbReference type="ARBA" id="ARBA00022777"/>
    </source>
</evidence>
<dbReference type="Gene3D" id="3.40.1190.20">
    <property type="match status" value="1"/>
</dbReference>
<dbReference type="PANTHER" id="PTHR43320:SF3">
    <property type="entry name" value="CARBOHYDRATE KINASE PFKB DOMAIN-CONTAINING PROTEIN"/>
    <property type="match status" value="1"/>
</dbReference>
<keyword evidence="2" id="KW-0808">Transferase</keyword>
<proteinExistence type="inferred from homology"/>
<dbReference type="OrthoDB" id="9808601at2"/>
<accession>A0A2M9D6K4</accession>
<evidence type="ECO:0000256" key="2">
    <source>
        <dbReference type="ARBA" id="ARBA00022679"/>
    </source>
</evidence>
<evidence type="ECO:0000259" key="4">
    <source>
        <dbReference type="Pfam" id="PF00294"/>
    </source>
</evidence>
<dbReference type="InterPro" id="IPR011611">
    <property type="entry name" value="PfkB_dom"/>
</dbReference>